<dbReference type="AlphaFoldDB" id="A0AAV9AP20"/>
<organism evidence="1 2">
    <name type="scientific">Acorus gramineus</name>
    <name type="common">Dwarf sweet flag</name>
    <dbReference type="NCBI Taxonomy" id="55184"/>
    <lineage>
        <taxon>Eukaryota</taxon>
        <taxon>Viridiplantae</taxon>
        <taxon>Streptophyta</taxon>
        <taxon>Embryophyta</taxon>
        <taxon>Tracheophyta</taxon>
        <taxon>Spermatophyta</taxon>
        <taxon>Magnoliopsida</taxon>
        <taxon>Liliopsida</taxon>
        <taxon>Acoraceae</taxon>
        <taxon>Acorus</taxon>
    </lineage>
</organism>
<keyword evidence="2" id="KW-1185">Reference proteome</keyword>
<dbReference type="Proteomes" id="UP001179952">
    <property type="component" value="Unassembled WGS sequence"/>
</dbReference>
<dbReference type="EMBL" id="JAUJYN010000007">
    <property type="protein sequence ID" value="KAK1266098.1"/>
    <property type="molecule type" value="Genomic_DNA"/>
</dbReference>
<evidence type="ECO:0000313" key="1">
    <source>
        <dbReference type="EMBL" id="KAK1266098.1"/>
    </source>
</evidence>
<protein>
    <submittedName>
        <fullName evidence="1">Uncharacterized protein</fullName>
    </submittedName>
</protein>
<evidence type="ECO:0000313" key="2">
    <source>
        <dbReference type="Proteomes" id="UP001179952"/>
    </source>
</evidence>
<proteinExistence type="predicted"/>
<name>A0AAV9AP20_ACOGR</name>
<accession>A0AAV9AP20</accession>
<sequence length="65" mass="7309">MGVALFEHHRSICRFISLNTIEYQPKTKPSRGCGNVRLVPLCIVIKWNSLGSEHLGIFFVGNPEP</sequence>
<reference evidence="1" key="1">
    <citation type="journal article" date="2023" name="Nat. Commun.">
        <title>Diploid and tetraploid genomes of Acorus and the evolution of monocots.</title>
        <authorList>
            <person name="Ma L."/>
            <person name="Liu K.W."/>
            <person name="Li Z."/>
            <person name="Hsiao Y.Y."/>
            <person name="Qi Y."/>
            <person name="Fu T."/>
            <person name="Tang G.D."/>
            <person name="Zhang D."/>
            <person name="Sun W.H."/>
            <person name="Liu D.K."/>
            <person name="Li Y."/>
            <person name="Chen G.Z."/>
            <person name="Liu X.D."/>
            <person name="Liao X.Y."/>
            <person name="Jiang Y.T."/>
            <person name="Yu X."/>
            <person name="Hao Y."/>
            <person name="Huang J."/>
            <person name="Zhao X.W."/>
            <person name="Ke S."/>
            <person name="Chen Y.Y."/>
            <person name="Wu W.L."/>
            <person name="Hsu J.L."/>
            <person name="Lin Y.F."/>
            <person name="Huang M.D."/>
            <person name="Li C.Y."/>
            <person name="Huang L."/>
            <person name="Wang Z.W."/>
            <person name="Zhao X."/>
            <person name="Zhong W.Y."/>
            <person name="Peng D.H."/>
            <person name="Ahmad S."/>
            <person name="Lan S."/>
            <person name="Zhang J.S."/>
            <person name="Tsai W.C."/>
            <person name="Van de Peer Y."/>
            <person name="Liu Z.J."/>
        </authorList>
    </citation>
    <scope>NUCLEOTIDE SEQUENCE</scope>
    <source>
        <strain evidence="1">SCP</strain>
    </source>
</reference>
<gene>
    <name evidence="1" type="ORF">QJS04_geneDACA015350</name>
</gene>
<reference evidence="1" key="2">
    <citation type="submission" date="2023-06" db="EMBL/GenBank/DDBJ databases">
        <authorList>
            <person name="Ma L."/>
            <person name="Liu K.-W."/>
            <person name="Li Z."/>
            <person name="Hsiao Y.-Y."/>
            <person name="Qi Y."/>
            <person name="Fu T."/>
            <person name="Tang G."/>
            <person name="Zhang D."/>
            <person name="Sun W.-H."/>
            <person name="Liu D.-K."/>
            <person name="Li Y."/>
            <person name="Chen G.-Z."/>
            <person name="Liu X.-D."/>
            <person name="Liao X.-Y."/>
            <person name="Jiang Y.-T."/>
            <person name="Yu X."/>
            <person name="Hao Y."/>
            <person name="Huang J."/>
            <person name="Zhao X.-W."/>
            <person name="Ke S."/>
            <person name="Chen Y.-Y."/>
            <person name="Wu W.-L."/>
            <person name="Hsu J.-L."/>
            <person name="Lin Y.-F."/>
            <person name="Huang M.-D."/>
            <person name="Li C.-Y."/>
            <person name="Huang L."/>
            <person name="Wang Z.-W."/>
            <person name="Zhao X."/>
            <person name="Zhong W.-Y."/>
            <person name="Peng D.-H."/>
            <person name="Ahmad S."/>
            <person name="Lan S."/>
            <person name="Zhang J.-S."/>
            <person name="Tsai W.-C."/>
            <person name="Van De Peer Y."/>
            <person name="Liu Z.-J."/>
        </authorList>
    </citation>
    <scope>NUCLEOTIDE SEQUENCE</scope>
    <source>
        <strain evidence="1">SCP</strain>
        <tissue evidence="1">Leaves</tissue>
    </source>
</reference>
<comment type="caution">
    <text evidence="1">The sequence shown here is derived from an EMBL/GenBank/DDBJ whole genome shotgun (WGS) entry which is preliminary data.</text>
</comment>